<gene>
    <name evidence="2" type="ORF">M4V62_15290</name>
</gene>
<dbReference type="SUPFAM" id="SSF50475">
    <property type="entry name" value="FMN-binding split barrel"/>
    <property type="match status" value="1"/>
</dbReference>
<keyword evidence="3" id="KW-1185">Reference proteome</keyword>
<dbReference type="Gene3D" id="2.30.110.10">
    <property type="entry name" value="Electron Transport, Fmn-binding Protein, Chain A"/>
    <property type="match status" value="1"/>
</dbReference>
<sequence>MSTETTAPRAPEQRKQDALHRLDHDVDAWVATADAESGTPYLIPLSFLWDGESLLVATPEASVTGRNLRATGKARVGIGPTRDLVLVEGAVRALDGAELTAELRDAFATKTGFDPSRLKTAYTYFRITPQRVQAWREADELEGRELMLGGRWTVR</sequence>
<dbReference type="InterPro" id="IPR011576">
    <property type="entry name" value="Pyridox_Oxase_N"/>
</dbReference>
<dbReference type="RefSeq" id="WP_249587817.1">
    <property type="nucleotide sequence ID" value="NZ_BAAAQL010000029.1"/>
</dbReference>
<organism evidence="2 3">
    <name type="scientific">Streptomyces durmitorensis</name>
    <dbReference type="NCBI Taxonomy" id="319947"/>
    <lineage>
        <taxon>Bacteria</taxon>
        <taxon>Bacillati</taxon>
        <taxon>Actinomycetota</taxon>
        <taxon>Actinomycetes</taxon>
        <taxon>Kitasatosporales</taxon>
        <taxon>Streptomycetaceae</taxon>
        <taxon>Streptomyces</taxon>
    </lineage>
</organism>
<evidence type="ECO:0000259" key="1">
    <source>
        <dbReference type="Pfam" id="PF01243"/>
    </source>
</evidence>
<reference evidence="2 3" key="1">
    <citation type="submission" date="2022-05" db="EMBL/GenBank/DDBJ databases">
        <authorList>
            <person name="Zhou X."/>
            <person name="Li K."/>
            <person name="Man Y."/>
        </authorList>
    </citation>
    <scope>NUCLEOTIDE SEQUENCE [LARGE SCALE GENOMIC DNA]</scope>
    <source>
        <strain evidence="2 3">MS405</strain>
    </source>
</reference>
<name>A0ABY4PTU3_9ACTN</name>
<proteinExistence type="predicted"/>
<protein>
    <submittedName>
        <fullName evidence="2">Pyridoxamine 5'-phosphate oxidase family protein</fullName>
    </submittedName>
</protein>
<dbReference type="EMBL" id="CP097289">
    <property type="protein sequence ID" value="UQT56353.1"/>
    <property type="molecule type" value="Genomic_DNA"/>
</dbReference>
<dbReference type="InterPro" id="IPR012349">
    <property type="entry name" value="Split_barrel_FMN-bd"/>
</dbReference>
<accession>A0ABY4PTU3</accession>
<evidence type="ECO:0000313" key="3">
    <source>
        <dbReference type="Proteomes" id="UP000829992"/>
    </source>
</evidence>
<feature type="domain" description="Pyridoxamine 5'-phosphate oxidase N-terminal" evidence="1">
    <location>
        <begin position="28"/>
        <end position="135"/>
    </location>
</feature>
<evidence type="ECO:0000313" key="2">
    <source>
        <dbReference type="EMBL" id="UQT56353.1"/>
    </source>
</evidence>
<dbReference type="Proteomes" id="UP000829992">
    <property type="component" value="Chromosome"/>
</dbReference>
<dbReference type="Pfam" id="PF01243">
    <property type="entry name" value="PNPOx_N"/>
    <property type="match status" value="1"/>
</dbReference>